<dbReference type="PANTHER" id="PTHR43818">
    <property type="entry name" value="BCDNA.GH03377"/>
    <property type="match status" value="1"/>
</dbReference>
<dbReference type="InterPro" id="IPR050463">
    <property type="entry name" value="Gfo/Idh/MocA_oxidrdct_glycsds"/>
</dbReference>
<evidence type="ECO:0000313" key="4">
    <source>
        <dbReference type="EMBL" id="AIA94983.1"/>
    </source>
</evidence>
<evidence type="ECO:0000256" key="2">
    <source>
        <dbReference type="SAM" id="MobiDB-lite"/>
    </source>
</evidence>
<accession>A0A060CEB1</accession>
<dbReference type="PANTHER" id="PTHR43818:SF1">
    <property type="entry name" value="GLYCOSYL HYDROLASE FAMILY 109 PROTEIN"/>
    <property type="match status" value="1"/>
</dbReference>
<dbReference type="Gene3D" id="3.30.360.10">
    <property type="entry name" value="Dihydrodipicolinate Reductase, domain 2"/>
    <property type="match status" value="1"/>
</dbReference>
<feature type="region of interest" description="Disordered" evidence="2">
    <location>
        <begin position="80"/>
        <end position="110"/>
    </location>
</feature>
<feature type="compositionally biased region" description="Low complexity" evidence="2">
    <location>
        <begin position="90"/>
        <end position="110"/>
    </location>
</feature>
<evidence type="ECO:0000259" key="3">
    <source>
        <dbReference type="Pfam" id="PF21252"/>
    </source>
</evidence>
<keyword evidence="1" id="KW-0520">NAD</keyword>
<dbReference type="InterPro" id="IPR036291">
    <property type="entry name" value="NAD(P)-bd_dom_sf"/>
</dbReference>
<proteinExistence type="predicted"/>
<feature type="domain" description="Glycosyl hydrolase 109 C-terminal" evidence="3">
    <location>
        <begin position="47"/>
        <end position="74"/>
    </location>
</feature>
<dbReference type="InterPro" id="IPR049303">
    <property type="entry name" value="Glyco_hydro_109_C"/>
</dbReference>
<dbReference type="SUPFAM" id="SSF51735">
    <property type="entry name" value="NAD(P)-binding Rossmann-fold domains"/>
    <property type="match status" value="1"/>
</dbReference>
<name>A0A060CEB1_9FLAO</name>
<dbReference type="Gene3D" id="3.40.50.720">
    <property type="entry name" value="NAD(P)-binding Rossmann-like Domain"/>
    <property type="match status" value="1"/>
</dbReference>
<dbReference type="AlphaFoldDB" id="A0A060CEB1"/>
<reference evidence="4" key="1">
    <citation type="journal article" date="2013" name="Environ. Microbiol.">
        <title>Seasonally variable intestinal metagenomes of the red palm weevil (Rhynchophorus ferrugineus).</title>
        <authorList>
            <person name="Jia S."/>
            <person name="Zhang X."/>
            <person name="Zhang G."/>
            <person name="Yin A."/>
            <person name="Zhang S."/>
            <person name="Li F."/>
            <person name="Wang L."/>
            <person name="Zhao D."/>
            <person name="Yun Q."/>
            <person name="Tala"/>
            <person name="Wang J."/>
            <person name="Sun G."/>
            <person name="Baabdullah M."/>
            <person name="Yu X."/>
            <person name="Hu S."/>
            <person name="Al-Mssallem I.S."/>
            <person name="Yu J."/>
        </authorList>
    </citation>
    <scope>NUCLEOTIDE SEQUENCE</scope>
</reference>
<evidence type="ECO:0000256" key="1">
    <source>
        <dbReference type="ARBA" id="ARBA00023027"/>
    </source>
</evidence>
<organism evidence="4">
    <name type="scientific">uncultured Arenibacter sp</name>
    <dbReference type="NCBI Taxonomy" id="358598"/>
    <lineage>
        <taxon>Bacteria</taxon>
        <taxon>Pseudomonadati</taxon>
        <taxon>Bacteroidota</taxon>
        <taxon>Flavobacteriia</taxon>
        <taxon>Flavobacteriales</taxon>
        <taxon>Flavobacteriaceae</taxon>
        <taxon>Arenibacter</taxon>
        <taxon>environmental samples</taxon>
    </lineage>
</organism>
<sequence>MKAGAHAFTEVPMAYTMKDLWEIIDTSEATGRHCMMMENVNYGREELVYLNMVRQGVIGELLHGEAAYIHELRRPGWRTAIPPVPGAPSNTPNATATSIPPTASAPSPNT</sequence>
<protein>
    <submittedName>
        <fullName evidence="4">CAZy families GH109 protein</fullName>
    </submittedName>
</protein>
<dbReference type="Pfam" id="PF21252">
    <property type="entry name" value="Glyco_hydro_109_C"/>
    <property type="match status" value="1"/>
</dbReference>
<dbReference type="EMBL" id="KF127624">
    <property type="protein sequence ID" value="AIA94983.1"/>
    <property type="molecule type" value="Genomic_DNA"/>
</dbReference>